<gene>
    <name evidence="1" type="ORF">GCM10010492_67120</name>
</gene>
<evidence type="ECO:0000313" key="2">
    <source>
        <dbReference type="Proteomes" id="UP001500416"/>
    </source>
</evidence>
<reference evidence="1 2" key="1">
    <citation type="journal article" date="2019" name="Int. J. Syst. Evol. Microbiol.">
        <title>The Global Catalogue of Microorganisms (GCM) 10K type strain sequencing project: providing services to taxonomists for standard genome sequencing and annotation.</title>
        <authorList>
            <consortium name="The Broad Institute Genomics Platform"/>
            <consortium name="The Broad Institute Genome Sequencing Center for Infectious Disease"/>
            <person name="Wu L."/>
            <person name="Ma J."/>
        </authorList>
    </citation>
    <scope>NUCLEOTIDE SEQUENCE [LARGE SCALE GENOMIC DNA]</scope>
    <source>
        <strain evidence="1 2">JCM 3380</strain>
    </source>
</reference>
<dbReference type="RefSeq" id="WP_343938574.1">
    <property type="nucleotide sequence ID" value="NZ_BAAABU010000025.1"/>
</dbReference>
<dbReference type="EMBL" id="BAAABU010000025">
    <property type="protein sequence ID" value="GAA0256786.1"/>
    <property type="molecule type" value="Genomic_DNA"/>
</dbReference>
<organism evidence="1 2">
    <name type="scientific">Saccharothrix mutabilis subsp. mutabilis</name>
    <dbReference type="NCBI Taxonomy" id="66855"/>
    <lineage>
        <taxon>Bacteria</taxon>
        <taxon>Bacillati</taxon>
        <taxon>Actinomycetota</taxon>
        <taxon>Actinomycetes</taxon>
        <taxon>Pseudonocardiales</taxon>
        <taxon>Pseudonocardiaceae</taxon>
        <taxon>Saccharothrix</taxon>
    </lineage>
</organism>
<accession>A0ABN0UNW5</accession>
<protein>
    <submittedName>
        <fullName evidence="1">Uncharacterized protein</fullName>
    </submittedName>
</protein>
<keyword evidence="2" id="KW-1185">Reference proteome</keyword>
<evidence type="ECO:0000313" key="1">
    <source>
        <dbReference type="EMBL" id="GAA0256786.1"/>
    </source>
</evidence>
<sequence>MSESPSWPGSAERVLGLGQGRGGVQAVHLHLEDAAATAWTTAQEWDGCHDETAPPLAEGDTIVMMFDGSKSDDATGLVGLRMPDGHAGVLHLQGKPEHLAADTRWQVNRDEADLAVRTAFERSDVMGFFADVREFESYADGCAQEFGEQLLVEATTGRNRHPVAFDMRARVQEFTQATRRTLVDIRDRTLTHDGDRRLRRHPLNARRAPNRYGTSVAKEGRESPHKIDLLVCLIVARHVRRLALASPGWAKRARKRGGKLRVFH</sequence>
<dbReference type="Proteomes" id="UP001500416">
    <property type="component" value="Unassembled WGS sequence"/>
</dbReference>
<name>A0ABN0UNW5_9PSEU</name>
<proteinExistence type="predicted"/>
<comment type="caution">
    <text evidence="1">The sequence shown here is derived from an EMBL/GenBank/DDBJ whole genome shotgun (WGS) entry which is preliminary data.</text>
</comment>